<keyword evidence="4 6" id="KW-0472">Membrane</keyword>
<feature type="transmembrane region" description="Helical" evidence="6">
    <location>
        <begin position="189"/>
        <end position="209"/>
    </location>
</feature>
<dbReference type="STRING" id="77044.A0A1S7UNV1"/>
<dbReference type="AlphaFoldDB" id="A0A1S7UNV1"/>
<dbReference type="InterPro" id="IPR049326">
    <property type="entry name" value="Rhodopsin_dom_fungi"/>
</dbReference>
<keyword evidence="8" id="KW-0378">Hydrolase</keyword>
<dbReference type="Pfam" id="PF20684">
    <property type="entry name" value="Fung_rhodopsin"/>
    <property type="match status" value="1"/>
</dbReference>
<keyword evidence="9" id="KW-1185">Reference proteome</keyword>
<dbReference type="GO" id="GO:0016020">
    <property type="term" value="C:membrane"/>
    <property type="evidence" value="ECO:0007669"/>
    <property type="project" value="UniProtKB-SubCell"/>
</dbReference>
<organism evidence="8">
    <name type="scientific">Rosellinia necatrix</name>
    <name type="common">White root-rot fungus</name>
    <dbReference type="NCBI Taxonomy" id="77044"/>
    <lineage>
        <taxon>Eukaryota</taxon>
        <taxon>Fungi</taxon>
        <taxon>Dikarya</taxon>
        <taxon>Ascomycota</taxon>
        <taxon>Pezizomycotina</taxon>
        <taxon>Sordariomycetes</taxon>
        <taxon>Xylariomycetidae</taxon>
        <taxon>Xylariales</taxon>
        <taxon>Xylariaceae</taxon>
        <taxon>Rosellinia</taxon>
    </lineage>
</organism>
<evidence type="ECO:0000313" key="8">
    <source>
        <dbReference type="EMBL" id="GAP85099.1"/>
    </source>
</evidence>
<feature type="transmembrane region" description="Helical" evidence="6">
    <location>
        <begin position="98"/>
        <end position="119"/>
    </location>
</feature>
<dbReference type="PANTHER" id="PTHR33048:SF47">
    <property type="entry name" value="INTEGRAL MEMBRANE PROTEIN-RELATED"/>
    <property type="match status" value="1"/>
</dbReference>
<dbReference type="OrthoDB" id="444631at2759"/>
<name>A0A1S7UNV1_ROSNE</name>
<feature type="transmembrane region" description="Helical" evidence="6">
    <location>
        <begin position="20"/>
        <end position="41"/>
    </location>
</feature>
<evidence type="ECO:0000259" key="7">
    <source>
        <dbReference type="Pfam" id="PF20684"/>
    </source>
</evidence>
<gene>
    <name evidence="8" type="ORF">SAMD00023353_2200280</name>
</gene>
<feature type="transmembrane region" description="Helical" evidence="6">
    <location>
        <begin position="263"/>
        <end position="284"/>
    </location>
</feature>
<dbReference type="Proteomes" id="UP000054516">
    <property type="component" value="Unassembled WGS sequence"/>
</dbReference>
<evidence type="ECO:0000256" key="2">
    <source>
        <dbReference type="ARBA" id="ARBA00022692"/>
    </source>
</evidence>
<protein>
    <submittedName>
        <fullName evidence="8">Putative glycoside hydrolase family 31</fullName>
    </submittedName>
</protein>
<feature type="transmembrane region" description="Helical" evidence="6">
    <location>
        <begin position="53"/>
        <end position="78"/>
    </location>
</feature>
<keyword evidence="2 6" id="KW-0812">Transmembrane</keyword>
<feature type="transmembrane region" description="Helical" evidence="6">
    <location>
        <begin position="221"/>
        <end position="243"/>
    </location>
</feature>
<evidence type="ECO:0000256" key="6">
    <source>
        <dbReference type="SAM" id="Phobius"/>
    </source>
</evidence>
<feature type="domain" description="Rhodopsin" evidence="7">
    <location>
        <begin position="38"/>
        <end position="290"/>
    </location>
</feature>
<dbReference type="OMA" id="NITWIWF"/>
<comment type="subcellular location">
    <subcellularLocation>
        <location evidence="1">Membrane</location>
        <topology evidence="1">Multi-pass membrane protein</topology>
    </subcellularLocation>
</comment>
<dbReference type="PANTHER" id="PTHR33048">
    <property type="entry name" value="PTH11-LIKE INTEGRAL MEMBRANE PROTEIN (AFU_ORTHOLOGUE AFUA_5G11245)"/>
    <property type="match status" value="1"/>
</dbReference>
<evidence type="ECO:0000256" key="4">
    <source>
        <dbReference type="ARBA" id="ARBA00023136"/>
    </source>
</evidence>
<proteinExistence type="inferred from homology"/>
<accession>A0A1S7UNV1</accession>
<evidence type="ECO:0000256" key="3">
    <source>
        <dbReference type="ARBA" id="ARBA00022989"/>
    </source>
</evidence>
<evidence type="ECO:0000256" key="1">
    <source>
        <dbReference type="ARBA" id="ARBA00004141"/>
    </source>
</evidence>
<dbReference type="InterPro" id="IPR052337">
    <property type="entry name" value="SAT4-like"/>
</dbReference>
<sequence length="376" mass="42072">MEASPGVLTSSHELVSLNAFYAISWVGFAACAIIFAGRIYIRLTCFGRFFAEDYLMVLALALILSTSAVCQAFIHYVYLITAVGNGKILPGPHFLEDLRLALLGAFLSSIFNLIALWLIKFNFLLFFKRLGDGIHLYSIIWWVITGLTAATGIVALGIVKYDCLLAPVEQLTGYCTTLEAVQSENVSTIVSFSVDILSDFLILCFPFLVIWKVRINLRQKLALLALLSVTIFTIAASIIRGTIFSSVYKSIDQGNLQSLNITWIWFWLSLECYVSFIVACLVSFRSLFARKSASRVGPSLKLYEQERKGSGSRLRKKLRSLHDSVLDACFTLEGSTRVDHELQSLPHPESGHMSVSFSQEHLCNEPEHVYEQRRPS</sequence>
<reference evidence="8" key="1">
    <citation type="submission" date="2016-03" db="EMBL/GenBank/DDBJ databases">
        <title>Draft genome sequence of Rosellinia necatrix.</title>
        <authorList>
            <person name="Kanematsu S."/>
        </authorList>
    </citation>
    <scope>NUCLEOTIDE SEQUENCE [LARGE SCALE GENOMIC DNA]</scope>
    <source>
        <strain evidence="8">W97</strain>
    </source>
</reference>
<feature type="transmembrane region" description="Helical" evidence="6">
    <location>
        <begin position="139"/>
        <end position="159"/>
    </location>
</feature>
<evidence type="ECO:0000256" key="5">
    <source>
        <dbReference type="ARBA" id="ARBA00038359"/>
    </source>
</evidence>
<evidence type="ECO:0000313" key="9">
    <source>
        <dbReference type="Proteomes" id="UP000054516"/>
    </source>
</evidence>
<dbReference type="GO" id="GO:0016787">
    <property type="term" value="F:hydrolase activity"/>
    <property type="evidence" value="ECO:0007669"/>
    <property type="project" value="UniProtKB-KW"/>
</dbReference>
<keyword evidence="3 6" id="KW-1133">Transmembrane helix</keyword>
<comment type="similarity">
    <text evidence="5">Belongs to the SAT4 family.</text>
</comment>
<dbReference type="EMBL" id="DF977467">
    <property type="protein sequence ID" value="GAP85099.1"/>
    <property type="molecule type" value="Genomic_DNA"/>
</dbReference>